<protein>
    <submittedName>
        <fullName evidence="2">Uncharacterized protein</fullName>
    </submittedName>
</protein>
<feature type="region of interest" description="Disordered" evidence="1">
    <location>
        <begin position="135"/>
        <end position="172"/>
    </location>
</feature>
<gene>
    <name evidence="2" type="ORF">TTEB3V08_LOCUS10463</name>
</gene>
<dbReference type="EMBL" id="OE006296">
    <property type="protein sequence ID" value="CAD7462572.1"/>
    <property type="molecule type" value="Genomic_DNA"/>
</dbReference>
<feature type="compositionally biased region" description="Polar residues" evidence="1">
    <location>
        <begin position="291"/>
        <end position="303"/>
    </location>
</feature>
<evidence type="ECO:0000313" key="2">
    <source>
        <dbReference type="EMBL" id="CAD7462572.1"/>
    </source>
</evidence>
<proteinExistence type="predicted"/>
<feature type="compositionally biased region" description="Basic and acidic residues" evidence="1">
    <location>
        <begin position="193"/>
        <end position="218"/>
    </location>
</feature>
<sequence length="520" mass="57511">MVNSSVLRDRSRAGQCGIVSLVVCGPSHLAHHAELLGCEGGLMRYPVRGGGTCRWECQGLLEENRRLQSVLEAPSHPADNHIRKVDSAILQSQVDTLQWQLKQTEASREMYRAVMEQVLKFLEKVHRNLDMIASDEGSPYSIKDTSRCRAPRSRSVHTMDPSPTRSLPKTESVSYFSRAKSTAQIEESQSHSAFRDFTWRRPRKPRSDPDEVPPEKLSQEAFRLFRTVQSLLNTSEPNLAQRLSISDCGDQSSVSSRATICGGTPSTRERHEDVRTLTDVEAVQDASYSLPFTNSASQRSSRASKGEDCPNAEVPLDFRSNRSERTYTASPSVGSCSSLIQESYRKSPSIKSNSSKTLHPSGFASTALTTGLEASFSGCSQFSPNYTASLGRHRKIRVPNSTTTETEYYTYSGSNGCDGDKPPEKQLSISSNEDESGFSSMSSFQEVGLPLVNVSPPISPEGKANYPEIGLPLVEHRPVMDGNNANHRRWSSSPLETHSQFHKQLGTFMPSGEKLKVLWV</sequence>
<feature type="region of interest" description="Disordered" evidence="1">
    <location>
        <begin position="407"/>
        <end position="440"/>
    </location>
</feature>
<name>A0A7R9IQ63_9NEOP</name>
<feature type="compositionally biased region" description="Polar residues" evidence="1">
    <location>
        <begin position="427"/>
        <end position="440"/>
    </location>
</feature>
<feature type="region of interest" description="Disordered" evidence="1">
    <location>
        <begin position="291"/>
        <end position="333"/>
    </location>
</feature>
<reference evidence="2" key="1">
    <citation type="submission" date="2020-11" db="EMBL/GenBank/DDBJ databases">
        <authorList>
            <person name="Tran Van P."/>
        </authorList>
    </citation>
    <scope>NUCLEOTIDE SEQUENCE</scope>
</reference>
<evidence type="ECO:0000256" key="1">
    <source>
        <dbReference type="SAM" id="MobiDB-lite"/>
    </source>
</evidence>
<dbReference type="AlphaFoldDB" id="A0A7R9IQ63"/>
<accession>A0A7R9IQ63</accession>
<feature type="compositionally biased region" description="Polar residues" evidence="1">
    <location>
        <begin position="161"/>
        <end position="172"/>
    </location>
</feature>
<organism evidence="2">
    <name type="scientific">Timema tahoe</name>
    <dbReference type="NCBI Taxonomy" id="61484"/>
    <lineage>
        <taxon>Eukaryota</taxon>
        <taxon>Metazoa</taxon>
        <taxon>Ecdysozoa</taxon>
        <taxon>Arthropoda</taxon>
        <taxon>Hexapoda</taxon>
        <taxon>Insecta</taxon>
        <taxon>Pterygota</taxon>
        <taxon>Neoptera</taxon>
        <taxon>Polyneoptera</taxon>
        <taxon>Phasmatodea</taxon>
        <taxon>Timematodea</taxon>
        <taxon>Timematoidea</taxon>
        <taxon>Timematidae</taxon>
        <taxon>Timema</taxon>
    </lineage>
</organism>
<feature type="region of interest" description="Disordered" evidence="1">
    <location>
        <begin position="250"/>
        <end position="272"/>
    </location>
</feature>
<feature type="region of interest" description="Disordered" evidence="1">
    <location>
        <begin position="187"/>
        <end position="218"/>
    </location>
</feature>